<name>A0A1F5L1X4_PENAI</name>
<dbReference type="AlphaFoldDB" id="A0A1F5L1X4"/>
<dbReference type="EMBL" id="LXJU01000053">
    <property type="protein sequence ID" value="OGE47238.1"/>
    <property type="molecule type" value="Genomic_DNA"/>
</dbReference>
<evidence type="ECO:0000313" key="2">
    <source>
        <dbReference type="Proteomes" id="UP000177622"/>
    </source>
</evidence>
<dbReference type="OrthoDB" id="1673781at2759"/>
<dbReference type="RefSeq" id="XP_022482699.1">
    <property type="nucleotide sequence ID" value="XM_022637435.1"/>
</dbReference>
<evidence type="ECO:0000313" key="1">
    <source>
        <dbReference type="EMBL" id="OGE47238.1"/>
    </source>
</evidence>
<protein>
    <submittedName>
        <fullName evidence="1">Uncharacterized protein</fullName>
    </submittedName>
</protein>
<organism evidence="1 2">
    <name type="scientific">Penicillium arizonense</name>
    <dbReference type="NCBI Taxonomy" id="1835702"/>
    <lineage>
        <taxon>Eukaryota</taxon>
        <taxon>Fungi</taxon>
        <taxon>Dikarya</taxon>
        <taxon>Ascomycota</taxon>
        <taxon>Pezizomycotina</taxon>
        <taxon>Eurotiomycetes</taxon>
        <taxon>Eurotiomycetidae</taxon>
        <taxon>Eurotiales</taxon>
        <taxon>Aspergillaceae</taxon>
        <taxon>Penicillium</taxon>
    </lineage>
</organism>
<comment type="caution">
    <text evidence="1">The sequence shown here is derived from an EMBL/GenBank/DDBJ whole genome shotgun (WGS) entry which is preliminary data.</text>
</comment>
<gene>
    <name evidence="1" type="ORF">PENARI_c053G03049</name>
</gene>
<reference evidence="1 2" key="1">
    <citation type="journal article" date="2016" name="Sci. Rep.">
        <title>Penicillium arizonense, a new, genome sequenced fungal species, reveals a high chemical diversity in secreted metabolites.</title>
        <authorList>
            <person name="Grijseels S."/>
            <person name="Nielsen J.C."/>
            <person name="Randelovic M."/>
            <person name="Nielsen J."/>
            <person name="Nielsen K.F."/>
            <person name="Workman M."/>
            <person name="Frisvad J.C."/>
        </authorList>
    </citation>
    <scope>NUCLEOTIDE SEQUENCE [LARGE SCALE GENOMIC DNA]</scope>
    <source>
        <strain evidence="1 2">CBS 141311</strain>
    </source>
</reference>
<dbReference type="Gene3D" id="1.20.120.160">
    <property type="entry name" value="HPT domain"/>
    <property type="match status" value="1"/>
</dbReference>
<dbReference type="GeneID" id="34582169"/>
<dbReference type="InterPro" id="IPR036641">
    <property type="entry name" value="HPT_dom_sf"/>
</dbReference>
<proteinExistence type="predicted"/>
<keyword evidence="2" id="KW-1185">Reference proteome</keyword>
<dbReference type="STRING" id="1835702.A0A1F5L1X4"/>
<dbReference type="GO" id="GO:0000160">
    <property type="term" value="P:phosphorelay signal transduction system"/>
    <property type="evidence" value="ECO:0007669"/>
    <property type="project" value="InterPro"/>
</dbReference>
<accession>A0A1F5L1X4</accession>
<sequence length="57" mass="6455">MADDELKAKLKQVIDMAIFSQLLEMDDDEVREFSSSAVYEIIEAGENTVEDMDKALN</sequence>
<dbReference type="Proteomes" id="UP000177622">
    <property type="component" value="Unassembled WGS sequence"/>
</dbReference>